<evidence type="ECO:0000256" key="1">
    <source>
        <dbReference type="ARBA" id="ARBA00000013"/>
    </source>
</evidence>
<evidence type="ECO:0000256" key="7">
    <source>
        <dbReference type="ARBA" id="ARBA00022958"/>
    </source>
</evidence>
<comment type="caution">
    <text evidence="10">Lacks conserved residue(s) required for the propagation of feature annotation.</text>
</comment>
<reference evidence="13" key="1">
    <citation type="submission" date="2015-10" db="EMBL/GenBank/DDBJ databases">
        <authorList>
            <person name="Devillers H."/>
        </authorList>
    </citation>
    <scope>NUCLEOTIDE SEQUENCE [LARGE SCALE GENOMIC DNA]</scope>
</reference>
<feature type="binding site" evidence="10">
    <location>
        <begin position="64"/>
        <end position="68"/>
    </location>
    <ligand>
        <name>(6S)-NADPHX</name>
        <dbReference type="ChEBI" id="CHEBI:64076"/>
    </ligand>
</feature>
<dbReference type="InterPro" id="IPR036652">
    <property type="entry name" value="YjeF_N_dom_sf"/>
</dbReference>
<evidence type="ECO:0000259" key="11">
    <source>
        <dbReference type="PROSITE" id="PS51385"/>
    </source>
</evidence>
<organism evidence="12 13">
    <name type="scientific">Lachancea quebecensis</name>
    <dbReference type="NCBI Taxonomy" id="1654605"/>
    <lineage>
        <taxon>Eukaryota</taxon>
        <taxon>Fungi</taxon>
        <taxon>Dikarya</taxon>
        <taxon>Ascomycota</taxon>
        <taxon>Saccharomycotina</taxon>
        <taxon>Saccharomycetes</taxon>
        <taxon>Saccharomycetales</taxon>
        <taxon>Saccharomycetaceae</taxon>
        <taxon>Lachancea</taxon>
    </lineage>
</organism>
<keyword evidence="13" id="KW-1185">Reference proteome</keyword>
<dbReference type="NCBIfam" id="TIGR00197">
    <property type="entry name" value="yjeF_nterm"/>
    <property type="match status" value="1"/>
</dbReference>
<comment type="subcellular location">
    <subcellularLocation>
        <location evidence="10">Cytoplasm</location>
    </subcellularLocation>
    <subcellularLocation>
        <location evidence="10">Mitochondrion</location>
    </subcellularLocation>
</comment>
<comment type="catalytic activity">
    <reaction evidence="2 10">
        <text>(6R)-NADPHX = (6S)-NADPHX</text>
        <dbReference type="Rhea" id="RHEA:32227"/>
        <dbReference type="ChEBI" id="CHEBI:64076"/>
        <dbReference type="ChEBI" id="CHEBI:64077"/>
        <dbReference type="EC" id="5.1.99.6"/>
    </reaction>
</comment>
<accession>A0A0P1KQP1</accession>
<dbReference type="HAMAP" id="MF_01966">
    <property type="entry name" value="NADHX_epimerase"/>
    <property type="match status" value="1"/>
</dbReference>
<dbReference type="InterPro" id="IPR004443">
    <property type="entry name" value="YjeF_N_dom"/>
</dbReference>
<dbReference type="OrthoDB" id="10064708at2759"/>
<dbReference type="FunFam" id="3.40.50.10260:FF:000005">
    <property type="entry name" value="NAD(P)H-hydrate epimerase"/>
    <property type="match status" value="1"/>
</dbReference>
<keyword evidence="9 10" id="KW-0413">Isomerase</keyword>
<feature type="binding site" evidence="10">
    <location>
        <position position="132"/>
    </location>
    <ligand>
        <name>K(+)</name>
        <dbReference type="ChEBI" id="CHEBI:29103"/>
    </ligand>
</feature>
<dbReference type="Proteomes" id="UP000236544">
    <property type="component" value="Unassembled WGS sequence"/>
</dbReference>
<keyword evidence="8 10" id="KW-0520">NAD</keyword>
<comment type="similarity">
    <text evidence="10">Belongs to the NnrE/AIBP family.</text>
</comment>
<protein>
    <recommendedName>
        <fullName evidence="3 10">NAD(P)H-hydrate epimerase</fullName>
        <ecNumber evidence="3 10">5.1.99.6</ecNumber>
    </recommendedName>
    <alternativeName>
        <fullName evidence="10">NAD(P)HX epimerase</fullName>
    </alternativeName>
</protein>
<feature type="binding site" evidence="10">
    <location>
        <begin position="136"/>
        <end position="142"/>
    </location>
    <ligand>
        <name>(6S)-NADPHX</name>
        <dbReference type="ChEBI" id="CHEBI:64076"/>
    </ligand>
</feature>
<feature type="binding site" evidence="10">
    <location>
        <position position="167"/>
    </location>
    <ligand>
        <name>(6S)-NADPHX</name>
        <dbReference type="ChEBI" id="CHEBI:64076"/>
    </ligand>
</feature>
<keyword evidence="6" id="KW-0521">NADP</keyword>
<proteinExistence type="inferred from homology"/>
<feature type="binding site" evidence="10">
    <location>
        <position position="170"/>
    </location>
    <ligand>
        <name>K(+)</name>
        <dbReference type="ChEBI" id="CHEBI:29103"/>
    </ligand>
</feature>
<evidence type="ECO:0000256" key="8">
    <source>
        <dbReference type="ARBA" id="ARBA00023027"/>
    </source>
</evidence>
<name>A0A0P1KQP1_9SACH</name>
<evidence type="ECO:0000256" key="10">
    <source>
        <dbReference type="HAMAP-Rule" id="MF_03159"/>
    </source>
</evidence>
<dbReference type="GO" id="GO:0000166">
    <property type="term" value="F:nucleotide binding"/>
    <property type="evidence" value="ECO:0007669"/>
    <property type="project" value="UniProtKB-KW"/>
</dbReference>
<dbReference type="PANTHER" id="PTHR13232:SF10">
    <property type="entry name" value="NAD(P)H-HYDRATE EPIMERASE"/>
    <property type="match status" value="1"/>
</dbReference>
<keyword evidence="4 10" id="KW-0479">Metal-binding</keyword>
<dbReference type="Pfam" id="PF03853">
    <property type="entry name" value="YjeF_N"/>
    <property type="match status" value="1"/>
</dbReference>
<evidence type="ECO:0000256" key="2">
    <source>
        <dbReference type="ARBA" id="ARBA00000909"/>
    </source>
</evidence>
<evidence type="ECO:0000256" key="6">
    <source>
        <dbReference type="ARBA" id="ARBA00022857"/>
    </source>
</evidence>
<dbReference type="AlphaFoldDB" id="A0A0P1KQP1"/>
<evidence type="ECO:0000313" key="12">
    <source>
        <dbReference type="EMBL" id="CUS22416.1"/>
    </source>
</evidence>
<keyword evidence="10" id="KW-0496">Mitochondrion</keyword>
<evidence type="ECO:0000256" key="9">
    <source>
        <dbReference type="ARBA" id="ARBA00023235"/>
    </source>
</evidence>
<dbReference type="GO" id="GO:0046872">
    <property type="term" value="F:metal ion binding"/>
    <property type="evidence" value="ECO:0007669"/>
    <property type="project" value="UniProtKB-KW"/>
</dbReference>
<gene>
    <name evidence="12" type="ORF">LAQU0_S05e04874g</name>
</gene>
<sequence length="241" mass="26716">MALRTISSQLAAQLDKELMGPEVGFTLEQLMELAGLSVAQAVVKEFPYSESRKSQVLVIAGPGNNGGDGLVCARHLALSGFQPVVYYPKRTTKTPFYAQLVNQLEFFKVPVLGAGDNWAQYLDHTKTLCVVDAIFGFSFKPPVREPFGSILEQLRHTQHELPIVSVDIPTGWDVDEGPADSDCIIPSVLVSLTVPKPCATKIDTRETHHYVGGRFIPRDFALKYGFEPFPYENLDQVLRLH</sequence>
<dbReference type="GO" id="GO:0052856">
    <property type="term" value="F:NAD(P)HX epimerase activity"/>
    <property type="evidence" value="ECO:0007669"/>
    <property type="project" value="UniProtKB-UniRule"/>
</dbReference>
<feature type="domain" description="YjeF N-terminal" evidence="11">
    <location>
        <begin position="11"/>
        <end position="228"/>
    </location>
</feature>
<feature type="binding site" evidence="10">
    <location>
        <position position="65"/>
    </location>
    <ligand>
        <name>K(+)</name>
        <dbReference type="ChEBI" id="CHEBI:29103"/>
    </ligand>
</feature>
<dbReference type="GO" id="GO:0005739">
    <property type="term" value="C:mitochondrion"/>
    <property type="evidence" value="ECO:0007669"/>
    <property type="project" value="UniProtKB-SubCell"/>
</dbReference>
<keyword evidence="5 10" id="KW-0547">Nucleotide-binding</keyword>
<evidence type="ECO:0000256" key="3">
    <source>
        <dbReference type="ARBA" id="ARBA00012228"/>
    </source>
</evidence>
<keyword evidence="10" id="KW-0963">Cytoplasm</keyword>
<dbReference type="EC" id="5.1.99.6" evidence="3 10"/>
<keyword evidence="7 10" id="KW-0630">Potassium</keyword>
<dbReference type="SUPFAM" id="SSF64153">
    <property type="entry name" value="YjeF N-terminal domain-like"/>
    <property type="match status" value="1"/>
</dbReference>
<dbReference type="PANTHER" id="PTHR13232">
    <property type="entry name" value="NAD(P)H-HYDRATE EPIMERASE"/>
    <property type="match status" value="1"/>
</dbReference>
<dbReference type="EMBL" id="LN890537">
    <property type="protein sequence ID" value="CUS22416.1"/>
    <property type="molecule type" value="Genomic_DNA"/>
</dbReference>
<evidence type="ECO:0000256" key="5">
    <source>
        <dbReference type="ARBA" id="ARBA00022741"/>
    </source>
</evidence>
<evidence type="ECO:0000313" key="13">
    <source>
        <dbReference type="Proteomes" id="UP000236544"/>
    </source>
</evidence>
<dbReference type="PROSITE" id="PS51385">
    <property type="entry name" value="YJEF_N"/>
    <property type="match status" value="1"/>
</dbReference>
<dbReference type="Gene3D" id="3.40.50.10260">
    <property type="entry name" value="YjeF N-terminal domain"/>
    <property type="match status" value="1"/>
</dbReference>
<comment type="function">
    <text evidence="10">Catalyzes the epimerization of the S- and R-forms of NAD(P)HX, a damaged form of NAD(P)H that is a result of enzymatic or heat-dependent hydration. This is a prerequisite for the S-specific NAD(P)H-hydrate dehydratase to allow the repair of both epimers of NAD(P)HX.</text>
</comment>
<dbReference type="InterPro" id="IPR032976">
    <property type="entry name" value="YJEFN_prot_NAXE-like"/>
</dbReference>
<evidence type="ECO:0000256" key="4">
    <source>
        <dbReference type="ARBA" id="ARBA00022723"/>
    </source>
</evidence>
<comment type="cofactor">
    <cofactor evidence="10">
        <name>K(+)</name>
        <dbReference type="ChEBI" id="CHEBI:29103"/>
    </cofactor>
    <text evidence="10">Binds 1 potassium ion per subunit.</text>
</comment>
<comment type="catalytic activity">
    <reaction evidence="1 10">
        <text>(6R)-NADHX = (6S)-NADHX</text>
        <dbReference type="Rhea" id="RHEA:32215"/>
        <dbReference type="ChEBI" id="CHEBI:64074"/>
        <dbReference type="ChEBI" id="CHEBI:64075"/>
        <dbReference type="EC" id="5.1.99.6"/>
    </reaction>
</comment>